<accession>A0A316UUB4</accession>
<proteinExistence type="predicted"/>
<feature type="compositionally biased region" description="Low complexity" evidence="2">
    <location>
        <begin position="559"/>
        <end position="572"/>
    </location>
</feature>
<evidence type="ECO:0000313" key="4">
    <source>
        <dbReference type="Proteomes" id="UP000245884"/>
    </source>
</evidence>
<dbReference type="EMBL" id="KZ819664">
    <property type="protein sequence ID" value="PWN28897.1"/>
    <property type="molecule type" value="Genomic_DNA"/>
</dbReference>
<dbReference type="Proteomes" id="UP000245884">
    <property type="component" value="Unassembled WGS sequence"/>
</dbReference>
<feature type="coiled-coil region" evidence="1">
    <location>
        <begin position="581"/>
        <end position="627"/>
    </location>
</feature>
<keyword evidence="1" id="KW-0175">Coiled coil</keyword>
<feature type="region of interest" description="Disordered" evidence="2">
    <location>
        <begin position="638"/>
        <end position="677"/>
    </location>
</feature>
<dbReference type="AlphaFoldDB" id="A0A316UUB4"/>
<feature type="compositionally biased region" description="Polar residues" evidence="2">
    <location>
        <begin position="367"/>
        <end position="378"/>
    </location>
</feature>
<feature type="region of interest" description="Disordered" evidence="2">
    <location>
        <begin position="302"/>
        <end position="573"/>
    </location>
</feature>
<reference evidence="3 4" key="1">
    <citation type="journal article" date="2018" name="Mol. Biol. Evol.">
        <title>Broad Genomic Sampling Reveals a Smut Pathogenic Ancestry of the Fungal Clade Ustilaginomycotina.</title>
        <authorList>
            <person name="Kijpornyongpan T."/>
            <person name="Mondo S.J."/>
            <person name="Barry K."/>
            <person name="Sandor L."/>
            <person name="Lee J."/>
            <person name="Lipzen A."/>
            <person name="Pangilinan J."/>
            <person name="LaButti K."/>
            <person name="Hainaut M."/>
            <person name="Henrissat B."/>
            <person name="Grigoriev I.V."/>
            <person name="Spatafora J.W."/>
            <person name="Aime M.C."/>
        </authorList>
    </citation>
    <scope>NUCLEOTIDE SEQUENCE [LARGE SCALE GENOMIC DNA]</scope>
    <source>
        <strain evidence="3 4">MCA 5214</strain>
    </source>
</reference>
<dbReference type="RefSeq" id="XP_025363509.1">
    <property type="nucleotide sequence ID" value="XM_025503396.1"/>
</dbReference>
<name>A0A316UUB4_9BASI</name>
<keyword evidence="4" id="KW-1185">Reference proteome</keyword>
<sequence length="698" mass="74555">MIGSGLQARICDVISGRALPESPSPGDSSKAPAALQRLCDDSVPLHLLRRGSVHPNTATGLILFFRTFTPGVTGVAQPALPQVAEEPSSTSIADMANSKELWIRFALNGRMRSLTADAASTGLLPVWTIAEDDEAEVGHDDEKSPTVRQATKVPHDLGRINLPAAEDIESVTIALWYVMEGLGFPDPRQIPPTAAFHFDFAKDGVAPTQVSPQQDLALNDKQAKPSANFVTAAKSLARRYTVSSSDGGAAGHLPPDSPSDLHGPITKTSAFKVWQSREAAAESAATQEGKKGLASRLRRIIKSKESDKEEDMPQVPRKEATLRGRFKKLIGNNNSGGSDGEAFPDTASPIPAKHESHGFTPAPQDSLPLSQHFDTPQLPNAIPLGEAENAVTHGEDAQRTTTPRPNAGRIQLSPPPAHATAHTPSLGQAIAGADVVSSTATPQREKSIRRKPSPPRLSSPKQDDAESAIARASHDSHVTAPEDVAQLTPTLAQPRPISADPAFPPARQGSLPLQQQQQQQAKQQRRASITLDSRDGAPNAFPHSGSSVLDPHPPLNRGTTSPSSTDSASDSARVLASLSTIKTLRTRHADLDAERRDLESAIRLDLLEQLDRERSAWMEKVKAKEDEVRELRAFLAKRDGGEASEGADGQDQVDDERHVREKKSAGAVSEYADAQDGHVKWALPDGGAEMDGAARPNA</sequence>
<evidence type="ECO:0000256" key="2">
    <source>
        <dbReference type="SAM" id="MobiDB-lite"/>
    </source>
</evidence>
<organism evidence="3 4">
    <name type="scientific">Jaminaea rosea</name>
    <dbReference type="NCBI Taxonomy" id="1569628"/>
    <lineage>
        <taxon>Eukaryota</taxon>
        <taxon>Fungi</taxon>
        <taxon>Dikarya</taxon>
        <taxon>Basidiomycota</taxon>
        <taxon>Ustilaginomycotina</taxon>
        <taxon>Exobasidiomycetes</taxon>
        <taxon>Microstromatales</taxon>
        <taxon>Microstromatales incertae sedis</taxon>
        <taxon>Jaminaea</taxon>
    </lineage>
</organism>
<dbReference type="OrthoDB" id="10692038at2759"/>
<feature type="region of interest" description="Disordered" evidence="2">
    <location>
        <begin position="243"/>
        <end position="265"/>
    </location>
</feature>
<feature type="compositionally biased region" description="Basic and acidic residues" evidence="2">
    <location>
        <begin position="655"/>
        <end position="664"/>
    </location>
</feature>
<protein>
    <submittedName>
        <fullName evidence="3">Uncharacterized protein</fullName>
    </submittedName>
</protein>
<dbReference type="GeneID" id="37025219"/>
<evidence type="ECO:0000313" key="3">
    <source>
        <dbReference type="EMBL" id="PWN28897.1"/>
    </source>
</evidence>
<gene>
    <name evidence="3" type="ORF">BDZ90DRAFT_133914</name>
</gene>
<evidence type="ECO:0000256" key="1">
    <source>
        <dbReference type="SAM" id="Coils"/>
    </source>
</evidence>